<name>A0A645AZG0_9ZZZZ</name>
<dbReference type="PANTHER" id="PTHR18964">
    <property type="entry name" value="ROK (REPRESSOR, ORF, KINASE) FAMILY"/>
    <property type="match status" value="1"/>
</dbReference>
<sequence length="196" mass="20811">MSRGVAKGCENAIFIAVGTGIGAGILIDGRVLHGASDIVGATGWMALEYPYQNKWDSCGCFESEASGNGIAARARELSTIHTSILNQESSTRDVFEAYEQNDPVAVMVLEKAIRFWGMAAANFVSLFNPQMLIFGGGVFGPATKYIDKIYQEASNWAQPIAIKECRFAATALPDTAGLYGAGAIAAIGYANSLKQN</sequence>
<dbReference type="Pfam" id="PF00480">
    <property type="entry name" value="ROK"/>
    <property type="match status" value="1"/>
</dbReference>
<evidence type="ECO:0000313" key="1">
    <source>
        <dbReference type="EMBL" id="MPM57691.1"/>
    </source>
</evidence>
<protein>
    <submittedName>
        <fullName evidence="1">Glucokinase</fullName>
        <ecNumber evidence="1">2.7.1.2</ecNumber>
    </submittedName>
</protein>
<keyword evidence="1" id="KW-0808">Transferase</keyword>
<dbReference type="EC" id="2.7.1.2" evidence="1"/>
<dbReference type="SUPFAM" id="SSF53067">
    <property type="entry name" value="Actin-like ATPase domain"/>
    <property type="match status" value="1"/>
</dbReference>
<accession>A0A645AZG0</accession>
<dbReference type="GO" id="GO:0004340">
    <property type="term" value="F:glucokinase activity"/>
    <property type="evidence" value="ECO:0007669"/>
    <property type="project" value="UniProtKB-EC"/>
</dbReference>
<dbReference type="InterPro" id="IPR043129">
    <property type="entry name" value="ATPase_NBD"/>
</dbReference>
<gene>
    <name evidence="1" type="primary">glcK_16</name>
    <name evidence="1" type="ORF">SDC9_104514</name>
</gene>
<comment type="caution">
    <text evidence="1">The sequence shown here is derived from an EMBL/GenBank/DDBJ whole genome shotgun (WGS) entry which is preliminary data.</text>
</comment>
<organism evidence="1">
    <name type="scientific">bioreactor metagenome</name>
    <dbReference type="NCBI Taxonomy" id="1076179"/>
    <lineage>
        <taxon>unclassified sequences</taxon>
        <taxon>metagenomes</taxon>
        <taxon>ecological metagenomes</taxon>
    </lineage>
</organism>
<keyword evidence="1" id="KW-0418">Kinase</keyword>
<reference evidence="1" key="1">
    <citation type="submission" date="2019-08" db="EMBL/GenBank/DDBJ databases">
        <authorList>
            <person name="Kucharzyk K."/>
            <person name="Murdoch R.W."/>
            <person name="Higgins S."/>
            <person name="Loffler F."/>
        </authorList>
    </citation>
    <scope>NUCLEOTIDE SEQUENCE</scope>
</reference>
<dbReference type="Gene3D" id="3.30.420.40">
    <property type="match status" value="2"/>
</dbReference>
<dbReference type="InterPro" id="IPR000600">
    <property type="entry name" value="ROK"/>
</dbReference>
<dbReference type="AlphaFoldDB" id="A0A645AZG0"/>
<dbReference type="PANTHER" id="PTHR18964:SF149">
    <property type="entry name" value="BIFUNCTIONAL UDP-N-ACETYLGLUCOSAMINE 2-EPIMERASE_N-ACETYLMANNOSAMINE KINASE"/>
    <property type="match status" value="1"/>
</dbReference>
<proteinExistence type="predicted"/>
<dbReference type="EMBL" id="VSSQ01016395">
    <property type="protein sequence ID" value="MPM57691.1"/>
    <property type="molecule type" value="Genomic_DNA"/>
</dbReference>